<keyword evidence="2" id="KW-1185">Reference proteome</keyword>
<sequence length="169" mass="19407">MISTNGFQCATCGAFHEGYAMCYGPAAPEIWSTIPEAERDARCVLSSDQCMVDEQYFFVLGRVEIPIIETGEQFVWLAWVSLSAENFNRTCELWEEEGRENEPPYFAWFSSALPYEKSTLHLETILHTRPLGERPAIELQECDHVLYHYQKHGMPLAELQALTERIMHG</sequence>
<organism evidence="1 2">
    <name type="scientific">Undibacterium umbellatum</name>
    <dbReference type="NCBI Taxonomy" id="2762300"/>
    <lineage>
        <taxon>Bacteria</taxon>
        <taxon>Pseudomonadati</taxon>
        <taxon>Pseudomonadota</taxon>
        <taxon>Betaproteobacteria</taxon>
        <taxon>Burkholderiales</taxon>
        <taxon>Oxalobacteraceae</taxon>
        <taxon>Undibacterium</taxon>
    </lineage>
</organism>
<comment type="caution">
    <text evidence="1">The sequence shown here is derived from an EMBL/GenBank/DDBJ whole genome shotgun (WGS) entry which is preliminary data.</text>
</comment>
<dbReference type="RefSeq" id="WP_186953479.1">
    <property type="nucleotide sequence ID" value="NZ_JACOFX010000004.1"/>
</dbReference>
<dbReference type="EMBL" id="JACOFX010000004">
    <property type="protein sequence ID" value="MBC3907923.1"/>
    <property type="molecule type" value="Genomic_DNA"/>
</dbReference>
<protein>
    <submittedName>
        <fullName evidence="1">DUF2199 domain-containing protein</fullName>
    </submittedName>
</protein>
<dbReference type="InterPro" id="IPR018697">
    <property type="entry name" value="DUF2199"/>
</dbReference>
<evidence type="ECO:0000313" key="1">
    <source>
        <dbReference type="EMBL" id="MBC3907923.1"/>
    </source>
</evidence>
<evidence type="ECO:0000313" key="2">
    <source>
        <dbReference type="Proteomes" id="UP000646911"/>
    </source>
</evidence>
<dbReference type="Pfam" id="PF09965">
    <property type="entry name" value="DUF2199"/>
    <property type="match status" value="1"/>
</dbReference>
<gene>
    <name evidence="1" type="ORF">H8L47_10120</name>
</gene>
<proteinExistence type="predicted"/>
<dbReference type="Proteomes" id="UP000646911">
    <property type="component" value="Unassembled WGS sequence"/>
</dbReference>
<name>A0ABR6Z815_9BURK</name>
<reference evidence="1 2" key="1">
    <citation type="submission" date="2020-08" db="EMBL/GenBank/DDBJ databases">
        <title>Novel species isolated from subtropical streams in China.</title>
        <authorList>
            <person name="Lu H."/>
        </authorList>
    </citation>
    <scope>NUCLEOTIDE SEQUENCE [LARGE SCALE GENOMIC DNA]</scope>
    <source>
        <strain evidence="1 2">NL8W</strain>
    </source>
</reference>
<accession>A0ABR6Z815</accession>